<keyword evidence="5" id="KW-1185">Reference proteome</keyword>
<evidence type="ECO:0000256" key="2">
    <source>
        <dbReference type="ARBA" id="ARBA00023150"/>
    </source>
</evidence>
<dbReference type="GO" id="GO:0006777">
    <property type="term" value="P:Mo-molybdopterin cofactor biosynthetic process"/>
    <property type="evidence" value="ECO:0007669"/>
    <property type="project" value="UniProtKB-KW"/>
</dbReference>
<keyword evidence="2" id="KW-0501">Molybdenum cofactor biosynthesis</keyword>
<organism evidence="4 5">
    <name type="scientific">Lepeophtheirus salmonis</name>
    <name type="common">Salmon louse</name>
    <name type="synonym">Caligus salmonis</name>
    <dbReference type="NCBI Taxonomy" id="72036"/>
    <lineage>
        <taxon>Eukaryota</taxon>
        <taxon>Metazoa</taxon>
        <taxon>Ecdysozoa</taxon>
        <taxon>Arthropoda</taxon>
        <taxon>Crustacea</taxon>
        <taxon>Multicrustacea</taxon>
        <taxon>Hexanauplia</taxon>
        <taxon>Copepoda</taxon>
        <taxon>Siphonostomatoida</taxon>
        <taxon>Caligidae</taxon>
        <taxon>Lepeophtheirus</taxon>
    </lineage>
</organism>
<evidence type="ECO:0000259" key="3">
    <source>
        <dbReference type="Pfam" id="PF01967"/>
    </source>
</evidence>
<dbReference type="UniPathway" id="UPA00344"/>
<comment type="pathway">
    <text evidence="1">Cofactor biosynthesis; molybdopterin biosynthesis.</text>
</comment>
<proteinExistence type="predicted"/>
<dbReference type="InterPro" id="IPR002820">
    <property type="entry name" value="Mopterin_CF_biosynth-C_dom"/>
</dbReference>
<dbReference type="Gene3D" id="3.30.70.640">
    <property type="entry name" value="Molybdopterin cofactor biosynthesis C (MoaC) domain"/>
    <property type="match status" value="1"/>
</dbReference>
<evidence type="ECO:0000313" key="4">
    <source>
        <dbReference type="EMBL" id="CAF3042193.1"/>
    </source>
</evidence>
<dbReference type="Proteomes" id="UP000675881">
    <property type="component" value="Chromosome 9"/>
</dbReference>
<evidence type="ECO:0000256" key="1">
    <source>
        <dbReference type="ARBA" id="ARBA00005046"/>
    </source>
</evidence>
<reference evidence="4" key="1">
    <citation type="submission" date="2021-02" db="EMBL/GenBank/DDBJ databases">
        <authorList>
            <person name="Bekaert M."/>
        </authorList>
    </citation>
    <scope>NUCLEOTIDE SEQUENCE</scope>
    <source>
        <strain evidence="4">IoA-00</strain>
    </source>
</reference>
<protein>
    <submittedName>
        <fullName evidence="4">(salmon louse) hypothetical protein</fullName>
    </submittedName>
</protein>
<gene>
    <name evidence="4" type="ORF">LSAA_14986</name>
</gene>
<dbReference type="SUPFAM" id="SSF55040">
    <property type="entry name" value="Molybdenum cofactor biosynthesis protein C, MoaC"/>
    <property type="match status" value="1"/>
</dbReference>
<dbReference type="Pfam" id="PF01967">
    <property type="entry name" value="MoaC"/>
    <property type="match status" value="1"/>
</dbReference>
<dbReference type="OrthoDB" id="429626at2759"/>
<dbReference type="EMBL" id="HG994588">
    <property type="protein sequence ID" value="CAF3042193.1"/>
    <property type="molecule type" value="Genomic_DNA"/>
</dbReference>
<dbReference type="AlphaFoldDB" id="A0A7R8D6C0"/>
<feature type="domain" description="Molybdopterin cofactor biosynthesis C (MoaC)" evidence="3">
    <location>
        <begin position="1"/>
        <end position="87"/>
    </location>
</feature>
<dbReference type="InterPro" id="IPR036522">
    <property type="entry name" value="MoaC_sf"/>
</dbReference>
<accession>A0A7R8D6C0</accession>
<sequence>MGAKRTSDLIPLCHPIQLAHIGIELSLDSDKTAVNIVCSATCSGKTGVEMEALSGATIAALALYDMSKSVTHKIVIQDIRLLEKTGGKRNVKVHIEITRRSL</sequence>
<evidence type="ECO:0000313" key="5">
    <source>
        <dbReference type="Proteomes" id="UP000675881"/>
    </source>
</evidence>
<name>A0A7R8D6C0_LEPSM</name>